<reference evidence="1 2" key="1">
    <citation type="submission" date="2018-07" db="EMBL/GenBank/DDBJ databases">
        <title>Genomic Encyclopedia of Type Strains, Phase IV (KMG-IV): sequencing the most valuable type-strain genomes for metagenomic binning, comparative biology and taxonomic classification.</title>
        <authorList>
            <person name="Goeker M."/>
        </authorList>
    </citation>
    <scope>NUCLEOTIDE SEQUENCE [LARGE SCALE GENOMIC DNA]</scope>
    <source>
        <strain evidence="1 2">DSM 21410</strain>
    </source>
</reference>
<proteinExistence type="predicted"/>
<gene>
    <name evidence="1" type="ORF">DES35_10736</name>
</gene>
<evidence type="ECO:0000313" key="1">
    <source>
        <dbReference type="EMBL" id="RCX01223.1"/>
    </source>
</evidence>
<accession>A0A368ZWA1</accession>
<dbReference type="PROSITE" id="PS51257">
    <property type="entry name" value="PROKAR_LIPOPROTEIN"/>
    <property type="match status" value="1"/>
</dbReference>
<keyword evidence="2" id="KW-1185">Reference proteome</keyword>
<organism evidence="1 2">
    <name type="scientific">Schleiferia thermophila</name>
    <dbReference type="NCBI Taxonomy" id="884107"/>
    <lineage>
        <taxon>Bacteria</taxon>
        <taxon>Pseudomonadati</taxon>
        <taxon>Bacteroidota</taxon>
        <taxon>Flavobacteriia</taxon>
        <taxon>Flavobacteriales</taxon>
        <taxon>Schleiferiaceae</taxon>
        <taxon>Schleiferia</taxon>
    </lineage>
</organism>
<sequence length="169" mass="18525">MKKINNILVAGISLILVFSACKKQDNNDNNGNNQPIGLQGIWQSSKSNVAPLLVALFQVDSIWVEFRSNNTYEVRQWNQDGAQLPTLSGTYTQAKSNVNNIWTIRLEQTQPSALISEGIFEITGNTMKYEVVQTQPDIQAVPPTPQGGFGSTNGGALGQANVQTYVRIQ</sequence>
<evidence type="ECO:0000313" key="2">
    <source>
        <dbReference type="Proteomes" id="UP000253517"/>
    </source>
</evidence>
<evidence type="ECO:0008006" key="3">
    <source>
        <dbReference type="Google" id="ProtNLM"/>
    </source>
</evidence>
<comment type="caution">
    <text evidence="1">The sequence shown here is derived from an EMBL/GenBank/DDBJ whole genome shotgun (WGS) entry which is preliminary data.</text>
</comment>
<name>A0A368ZWA1_9FLAO</name>
<dbReference type="AlphaFoldDB" id="A0A368ZWA1"/>
<dbReference type="Proteomes" id="UP000253517">
    <property type="component" value="Unassembled WGS sequence"/>
</dbReference>
<dbReference type="EMBL" id="QPJS01000007">
    <property type="protein sequence ID" value="RCX01223.1"/>
    <property type="molecule type" value="Genomic_DNA"/>
</dbReference>
<protein>
    <recommendedName>
        <fullName evidence="3">Lipocalin-like domain-containing protein</fullName>
    </recommendedName>
</protein>
<dbReference type="RefSeq" id="WP_114366557.1">
    <property type="nucleotide sequence ID" value="NZ_BHZF01000003.1"/>
</dbReference>